<dbReference type="KEGG" id="npe:Natpe_4450"/>
<dbReference type="GeneID" id="14336332"/>
<keyword evidence="1" id="KW-0614">Plasmid</keyword>
<organism evidence="1 3">
    <name type="scientific">Natrinema pellirubrum (strain DSM 15624 / CIP 106293 / JCM 10476 / NCIMB 786 / 157)</name>
    <dbReference type="NCBI Taxonomy" id="797303"/>
    <lineage>
        <taxon>Archaea</taxon>
        <taxon>Methanobacteriati</taxon>
        <taxon>Methanobacteriota</taxon>
        <taxon>Stenosarchaea group</taxon>
        <taxon>Halobacteria</taxon>
        <taxon>Halobacteriales</taxon>
        <taxon>Natrialbaceae</taxon>
        <taxon>Natrinema</taxon>
    </lineage>
</organism>
<dbReference type="Proteomes" id="UP000011593">
    <property type="component" value="Unassembled WGS sequence"/>
</dbReference>
<reference evidence="3" key="2">
    <citation type="submission" date="2012-02" db="EMBL/GenBank/DDBJ databases">
        <title>Complete sequence of plasmid 2 of Natrinema pellirubrum DSM 15624.</title>
        <authorList>
            <person name="Lucas S."/>
            <person name="Han J."/>
            <person name="Lapidus A."/>
            <person name="Cheng J.-F."/>
            <person name="Goodwin L."/>
            <person name="Pitluck S."/>
            <person name="Peters L."/>
            <person name="Teshima H."/>
            <person name="Detter J.C."/>
            <person name="Han C."/>
            <person name="Tapia R."/>
            <person name="Land M."/>
            <person name="Hauser L."/>
            <person name="Kyrpides N."/>
            <person name="Ivanova N."/>
            <person name="Pagani I."/>
            <person name="Sproer C."/>
            <person name="Anderson I."/>
            <person name="Woyke T."/>
        </authorList>
    </citation>
    <scope>NUCLEOTIDE SEQUENCE [LARGE SCALE GENOMIC DNA]</scope>
    <source>
        <strain evidence="3">DSM 15624 / JCM 10476 / NCIMB 786</strain>
        <plasmid evidence="3">pNATPE02</plasmid>
    </source>
</reference>
<evidence type="ECO:0000313" key="3">
    <source>
        <dbReference type="Proteomes" id="UP000010843"/>
    </source>
</evidence>
<geneLocation type="plasmid" evidence="1 3">
    <name>pNATPE02</name>
</geneLocation>
<dbReference type="AlphaFoldDB" id="L0JTJ7"/>
<evidence type="ECO:0000313" key="2">
    <source>
        <dbReference type="EMBL" id="ELY72214.1"/>
    </source>
</evidence>
<gene>
    <name evidence="1" type="ordered locus">Natpe_4450</name>
    <name evidence="2" type="ORF">C488_15632</name>
</gene>
<reference evidence="1" key="1">
    <citation type="submission" date="2012-02" db="EMBL/GenBank/DDBJ databases">
        <title>Complete sequence of plasmid 2 of Natrinema pellirubrum DSM 15624.</title>
        <authorList>
            <consortium name="US DOE Joint Genome Institute"/>
            <person name="Lucas S."/>
            <person name="Han J."/>
            <person name="Lapidus A."/>
            <person name="Cheng J.-F."/>
            <person name="Goodwin L."/>
            <person name="Pitluck S."/>
            <person name="Peters L."/>
            <person name="Teshima H."/>
            <person name="Detter J.C."/>
            <person name="Han C."/>
            <person name="Tapia R."/>
            <person name="Land M."/>
            <person name="Hauser L."/>
            <person name="Kyrpides N."/>
            <person name="Ivanova N."/>
            <person name="Pagani I."/>
            <person name="Sproer C."/>
            <person name="Anderson I."/>
            <person name="Woyke T."/>
        </authorList>
    </citation>
    <scope>NUCLEOTIDE SEQUENCE</scope>
    <source>
        <strain evidence="1">DSM 15624</strain>
        <plasmid evidence="1">pNATPE02</plasmid>
    </source>
</reference>
<accession>L0JTJ7</accession>
<sequence length="181" mass="21240">MLLMYTWNFAARETKAMDGEEVKRILDRHHEAIESVQDRTLDDADLSETGDTRQVIQQVWGDLKDHFGQTGTSKVLSLLNPDLFVMWDEDIRTRRRRKQDDPKGTKRPDRGVYFYLKEAGYSLNTNSMDFGKTAEDYVIFLKYCKLMLEDIRPCPVVQEKEMPPTKLLDEALYAFYKLETE</sequence>
<dbReference type="Proteomes" id="UP000010843">
    <property type="component" value="Plasmid pNATPE02"/>
</dbReference>
<dbReference type="EMBL" id="CP003374">
    <property type="protein sequence ID" value="AGB34138.1"/>
    <property type="molecule type" value="Genomic_DNA"/>
</dbReference>
<keyword evidence="4" id="KW-1185">Reference proteome</keyword>
<dbReference type="EMBL" id="AOIE01000094">
    <property type="protein sequence ID" value="ELY72214.1"/>
    <property type="molecule type" value="Genomic_DNA"/>
</dbReference>
<name>L0JTJ7_NATP1</name>
<reference evidence="2 4" key="3">
    <citation type="journal article" date="2014" name="PLoS Genet.">
        <title>Phylogenetically driven sequencing of extremely halophilic archaea reveals strategies for static and dynamic osmo-response.</title>
        <authorList>
            <person name="Becker E.A."/>
            <person name="Seitzer P.M."/>
            <person name="Tritt A."/>
            <person name="Larsen D."/>
            <person name="Krusor M."/>
            <person name="Yao A.I."/>
            <person name="Wu D."/>
            <person name="Madern D."/>
            <person name="Eisen J.A."/>
            <person name="Darling A.E."/>
            <person name="Facciotti M.T."/>
        </authorList>
    </citation>
    <scope>NUCLEOTIDE SEQUENCE [LARGE SCALE GENOMIC DNA]</scope>
    <source>
        <strain evidence="2 4">DSM 15624</strain>
    </source>
</reference>
<evidence type="ECO:0000313" key="1">
    <source>
        <dbReference type="EMBL" id="AGB34138.1"/>
    </source>
</evidence>
<dbReference type="OrthoDB" id="387431at2157"/>
<proteinExistence type="predicted"/>
<dbReference type="HOGENOM" id="CLU_1485933_0_0_2"/>
<protein>
    <submittedName>
        <fullName evidence="1">Uncharacterized protein</fullName>
    </submittedName>
</protein>
<dbReference type="RefSeq" id="WP_006182473.1">
    <property type="nucleotide sequence ID" value="NC_019963.1"/>
</dbReference>
<evidence type="ECO:0000313" key="4">
    <source>
        <dbReference type="Proteomes" id="UP000011593"/>
    </source>
</evidence>